<evidence type="ECO:0000313" key="2">
    <source>
        <dbReference type="EMBL" id="EER92158.1"/>
    </source>
</evidence>
<feature type="compositionally biased region" description="Low complexity" evidence="1">
    <location>
        <begin position="76"/>
        <end position="92"/>
    </location>
</feature>
<dbReference type="EMBL" id="CM000760">
    <property type="protein sequence ID" value="EER92158.1"/>
    <property type="molecule type" value="Genomic_DNA"/>
</dbReference>
<reference evidence="3" key="2">
    <citation type="journal article" date="2018" name="Plant J.">
        <title>The Sorghum bicolor reference genome: improved assembly, gene annotations, a transcriptome atlas, and signatures of genome organization.</title>
        <authorList>
            <person name="McCormick R.F."/>
            <person name="Truong S.K."/>
            <person name="Sreedasyam A."/>
            <person name="Jenkins J."/>
            <person name="Shu S."/>
            <person name="Sims D."/>
            <person name="Kennedy M."/>
            <person name="Amirebrahimi M."/>
            <person name="Weers B.D."/>
            <person name="McKinley B."/>
            <person name="Mattison A."/>
            <person name="Morishige D.T."/>
            <person name="Grimwood J."/>
            <person name="Schmutz J."/>
            <person name="Mullet J.E."/>
        </authorList>
    </citation>
    <scope>NUCLEOTIDE SEQUENCE [LARGE SCALE GENOMIC DNA]</scope>
    <source>
        <strain evidence="3">cv. BTx623</strain>
    </source>
</reference>
<dbReference type="eggNOG" id="ENOG502QSVP">
    <property type="taxonomic scope" value="Eukaryota"/>
</dbReference>
<feature type="compositionally biased region" description="Basic residues" evidence="1">
    <location>
        <begin position="93"/>
        <end position="104"/>
    </location>
</feature>
<dbReference type="Gramene" id="EER92158">
    <property type="protein sequence ID" value="EER92158"/>
    <property type="gene ID" value="SORBI_3001G344300"/>
</dbReference>
<dbReference type="PANTHER" id="PTHR37256">
    <property type="entry name" value="E1A-BINDING PROTEIN P400-LIKE"/>
    <property type="match status" value="1"/>
</dbReference>
<evidence type="ECO:0000256" key="1">
    <source>
        <dbReference type="SAM" id="MobiDB-lite"/>
    </source>
</evidence>
<proteinExistence type="predicted"/>
<dbReference type="OMA" id="DYFQDPA"/>
<evidence type="ECO:0000313" key="3">
    <source>
        <dbReference type="Proteomes" id="UP000000768"/>
    </source>
</evidence>
<protein>
    <recommendedName>
        <fullName evidence="4">Hydroxyproline-rich glycoprotein family protein</fullName>
    </recommendedName>
</protein>
<dbReference type="PANTHER" id="PTHR37256:SF1">
    <property type="entry name" value="MYB-LIKE PROTEIN A"/>
    <property type="match status" value="1"/>
</dbReference>
<dbReference type="AlphaFoldDB" id="C5WXI8"/>
<sequence>MRNHHKLAPTPSSSSSSSKNNNKAAEQPHLSGAYIRSLVKQLSSSSSAAARSKDHHSTMGTKPHSQPQPPQEDDLLQQQAQQTATPQQQQQQPHKKQVRRRLHTSRPYQERLLNMAEARREIVTALKIHRASMRQAKEHQQQQQQQQLMHLHLQRQQEVHHHLVQEPSHAAATGGASSAPPSYASYSDYLYNSPFSHFTAPTPSSYSSSPLTMISYGGAPVVAPPMLNSSEHNFDDQSLVPLPAQPLGLNLSFQGFNGSSVAADDTKNSTCSFDPPSLLQPSPASSYSVYSSPSVTMASHDLSAVTMENTSLAAADPSLHRVLDDEEMAAIYSIGQQHDIEWSDTMNLVTSAWWSKLLESIEDKGSNGTVVDQEDGGAANVTEDPSSLVDMPSWVSDSLGHVATQESNSDFPGIHLSDYYHPDEDVSLALPRMDIGDIEGWDTEWFS</sequence>
<accession>C5WXI8</accession>
<feature type="region of interest" description="Disordered" evidence="1">
    <location>
        <begin position="367"/>
        <end position="386"/>
    </location>
</feature>
<dbReference type="InParanoid" id="C5WXI8"/>
<dbReference type="HOGENOM" id="CLU_057231_0_0_1"/>
<dbReference type="Proteomes" id="UP000000768">
    <property type="component" value="Chromosome 1"/>
</dbReference>
<feature type="region of interest" description="Disordered" evidence="1">
    <location>
        <begin position="1"/>
        <end position="113"/>
    </location>
</feature>
<gene>
    <name evidence="2" type="ORF">SORBI_3001G344300</name>
</gene>
<evidence type="ECO:0008006" key="4">
    <source>
        <dbReference type="Google" id="ProtNLM"/>
    </source>
</evidence>
<keyword evidence="3" id="KW-1185">Reference proteome</keyword>
<organism evidence="2 3">
    <name type="scientific">Sorghum bicolor</name>
    <name type="common">Sorghum</name>
    <name type="synonym">Sorghum vulgare</name>
    <dbReference type="NCBI Taxonomy" id="4558"/>
    <lineage>
        <taxon>Eukaryota</taxon>
        <taxon>Viridiplantae</taxon>
        <taxon>Streptophyta</taxon>
        <taxon>Embryophyta</taxon>
        <taxon>Tracheophyta</taxon>
        <taxon>Spermatophyta</taxon>
        <taxon>Magnoliopsida</taxon>
        <taxon>Liliopsida</taxon>
        <taxon>Poales</taxon>
        <taxon>Poaceae</taxon>
        <taxon>PACMAD clade</taxon>
        <taxon>Panicoideae</taxon>
        <taxon>Andropogonodae</taxon>
        <taxon>Andropogoneae</taxon>
        <taxon>Sorghinae</taxon>
        <taxon>Sorghum</taxon>
    </lineage>
</organism>
<reference evidence="2 3" key="1">
    <citation type="journal article" date="2009" name="Nature">
        <title>The Sorghum bicolor genome and the diversification of grasses.</title>
        <authorList>
            <person name="Paterson A.H."/>
            <person name="Bowers J.E."/>
            <person name="Bruggmann R."/>
            <person name="Dubchak I."/>
            <person name="Grimwood J."/>
            <person name="Gundlach H."/>
            <person name="Haberer G."/>
            <person name="Hellsten U."/>
            <person name="Mitros T."/>
            <person name="Poliakov A."/>
            <person name="Schmutz J."/>
            <person name="Spannagl M."/>
            <person name="Tang H."/>
            <person name="Wang X."/>
            <person name="Wicker T."/>
            <person name="Bharti A.K."/>
            <person name="Chapman J."/>
            <person name="Feltus F.A."/>
            <person name="Gowik U."/>
            <person name="Grigoriev I.V."/>
            <person name="Lyons E."/>
            <person name="Maher C.A."/>
            <person name="Martis M."/>
            <person name="Narechania A."/>
            <person name="Otillar R.P."/>
            <person name="Penning B.W."/>
            <person name="Salamov A.A."/>
            <person name="Wang Y."/>
            <person name="Zhang L."/>
            <person name="Carpita N.C."/>
            <person name="Freeling M."/>
            <person name="Gingle A.R."/>
            <person name="Hash C.T."/>
            <person name="Keller B."/>
            <person name="Klein P."/>
            <person name="Kresovich S."/>
            <person name="McCann M.C."/>
            <person name="Ming R."/>
            <person name="Peterson D.G."/>
            <person name="Mehboob-ur-Rahman"/>
            <person name="Ware D."/>
            <person name="Westhoff P."/>
            <person name="Mayer K.F."/>
            <person name="Messing J."/>
            <person name="Rokhsar D.S."/>
        </authorList>
    </citation>
    <scope>NUCLEOTIDE SEQUENCE [LARGE SCALE GENOMIC DNA]</scope>
    <source>
        <strain evidence="3">cv. BTx623</strain>
    </source>
</reference>
<feature type="compositionally biased region" description="Low complexity" evidence="1">
    <location>
        <begin position="12"/>
        <end position="23"/>
    </location>
</feature>
<name>C5WXI8_SORBI</name>